<dbReference type="InterPro" id="IPR005302">
    <property type="entry name" value="MoCF_Sase_C"/>
</dbReference>
<reference evidence="2" key="1">
    <citation type="journal article" date="2014" name="Int. J. Syst. Evol. Microbiol.">
        <title>Complete genome sequence of Corynebacterium casei LMG S-19264T (=DSM 44701T), isolated from a smear-ripened cheese.</title>
        <authorList>
            <consortium name="US DOE Joint Genome Institute (JGI-PGF)"/>
            <person name="Walter F."/>
            <person name="Albersmeier A."/>
            <person name="Kalinowski J."/>
            <person name="Ruckert C."/>
        </authorList>
    </citation>
    <scope>NUCLEOTIDE SEQUENCE</scope>
    <source>
        <strain evidence="2">NBRC 110071</strain>
    </source>
</reference>
<feature type="domain" description="MOSC" evidence="1">
    <location>
        <begin position="83"/>
        <end position="231"/>
    </location>
</feature>
<evidence type="ECO:0000313" key="3">
    <source>
        <dbReference type="Proteomes" id="UP001161389"/>
    </source>
</evidence>
<name>A0AA37W8V3_9GAMM</name>
<dbReference type="PANTHER" id="PTHR14237">
    <property type="entry name" value="MOLYBDOPTERIN COFACTOR SULFURASE MOSC"/>
    <property type="match status" value="1"/>
</dbReference>
<dbReference type="EMBL" id="BSNM01000014">
    <property type="protein sequence ID" value="GLQ31916.1"/>
    <property type="molecule type" value="Genomic_DNA"/>
</dbReference>
<dbReference type="SUPFAM" id="SSF141673">
    <property type="entry name" value="MOSC N-terminal domain-like"/>
    <property type="match status" value="1"/>
</dbReference>
<dbReference type="PANTHER" id="PTHR14237:SF19">
    <property type="entry name" value="MITOCHONDRIAL AMIDOXIME REDUCING COMPONENT 1"/>
    <property type="match status" value="1"/>
</dbReference>
<accession>A0AA37W8V3</accession>
<evidence type="ECO:0000313" key="2">
    <source>
        <dbReference type="EMBL" id="GLQ31916.1"/>
    </source>
</evidence>
<keyword evidence="3" id="KW-1185">Reference proteome</keyword>
<comment type="caution">
    <text evidence="2">The sequence shown here is derived from an EMBL/GenBank/DDBJ whole genome shotgun (WGS) entry which is preliminary data.</text>
</comment>
<dbReference type="GO" id="GO:0030151">
    <property type="term" value="F:molybdenum ion binding"/>
    <property type="evidence" value="ECO:0007669"/>
    <property type="project" value="InterPro"/>
</dbReference>
<dbReference type="InterPro" id="IPR011037">
    <property type="entry name" value="Pyrv_Knase-like_insert_dom_sf"/>
</dbReference>
<sequence length="232" mass="26362">MIVDAETGKFVTQRKDPKLARIRVKQESEQIALQYLDGADSYIDVPVSKTSLIETEVWKDRQQCWDQGEQVSTWLSEILDKDVRLAYIDDEQLRTVDQDFAKPMDQVGFADGFPFLVATTTSIEQFNKDLGYEISIKRFRPNIVIEGDDLVPYAEDQWKAIEINGIRFDLVKPCSRCVMPSINPETIERERAVIETLVATRKQGNATFFGQNAVHSPKQGLISVGDKVEVIC</sequence>
<dbReference type="GO" id="GO:0030170">
    <property type="term" value="F:pyridoxal phosphate binding"/>
    <property type="evidence" value="ECO:0007669"/>
    <property type="project" value="InterPro"/>
</dbReference>
<reference evidence="2" key="2">
    <citation type="submission" date="2023-01" db="EMBL/GenBank/DDBJ databases">
        <title>Draft genome sequence of Litoribrevibacter albus strain NBRC 110071.</title>
        <authorList>
            <person name="Sun Q."/>
            <person name="Mori K."/>
        </authorList>
    </citation>
    <scope>NUCLEOTIDE SEQUENCE</scope>
    <source>
        <strain evidence="2">NBRC 110071</strain>
    </source>
</reference>
<dbReference type="Proteomes" id="UP001161389">
    <property type="component" value="Unassembled WGS sequence"/>
</dbReference>
<organism evidence="2 3">
    <name type="scientific">Litoribrevibacter albus</name>
    <dbReference type="NCBI Taxonomy" id="1473156"/>
    <lineage>
        <taxon>Bacteria</taxon>
        <taxon>Pseudomonadati</taxon>
        <taxon>Pseudomonadota</taxon>
        <taxon>Gammaproteobacteria</taxon>
        <taxon>Oceanospirillales</taxon>
        <taxon>Oceanospirillaceae</taxon>
        <taxon>Litoribrevibacter</taxon>
    </lineage>
</organism>
<dbReference type="AlphaFoldDB" id="A0AA37W8V3"/>
<dbReference type="GO" id="GO:0003824">
    <property type="term" value="F:catalytic activity"/>
    <property type="evidence" value="ECO:0007669"/>
    <property type="project" value="InterPro"/>
</dbReference>
<dbReference type="Pfam" id="PF03476">
    <property type="entry name" value="MOSC_N"/>
    <property type="match status" value="1"/>
</dbReference>
<protein>
    <submittedName>
        <fullName evidence="2">MOSC domain-containing protein</fullName>
    </submittedName>
</protein>
<dbReference type="Pfam" id="PF03473">
    <property type="entry name" value="MOSC"/>
    <property type="match status" value="1"/>
</dbReference>
<dbReference type="InterPro" id="IPR005303">
    <property type="entry name" value="MOCOS_middle"/>
</dbReference>
<gene>
    <name evidence="2" type="ORF">GCM10007876_23950</name>
</gene>
<dbReference type="SUPFAM" id="SSF50800">
    <property type="entry name" value="PK beta-barrel domain-like"/>
    <property type="match status" value="1"/>
</dbReference>
<proteinExistence type="predicted"/>
<evidence type="ECO:0000259" key="1">
    <source>
        <dbReference type="PROSITE" id="PS51340"/>
    </source>
</evidence>
<dbReference type="PROSITE" id="PS51340">
    <property type="entry name" value="MOSC"/>
    <property type="match status" value="1"/>
</dbReference>